<feature type="modified residue" description="4-aspartylphosphate" evidence="7">
    <location>
        <position position="58"/>
    </location>
</feature>
<comment type="caution">
    <text evidence="10">The sequence shown here is derived from an EMBL/GenBank/DDBJ whole genome shotgun (WGS) entry which is preliminary data.</text>
</comment>
<dbReference type="PANTHER" id="PTHR42872">
    <property type="entry name" value="PROTEIN-GLUTAMATE METHYLESTERASE/PROTEIN-GLUTAMINE GLUTAMINASE"/>
    <property type="match status" value="1"/>
</dbReference>
<comment type="catalytic activity">
    <reaction evidence="5">
        <text>[protein]-L-glutamate 5-O-methyl ester + H2O = L-glutamyl-[protein] + methanol + H(+)</text>
        <dbReference type="Rhea" id="RHEA:23236"/>
        <dbReference type="Rhea" id="RHEA-COMP:10208"/>
        <dbReference type="Rhea" id="RHEA-COMP:10311"/>
        <dbReference type="ChEBI" id="CHEBI:15377"/>
        <dbReference type="ChEBI" id="CHEBI:15378"/>
        <dbReference type="ChEBI" id="CHEBI:17790"/>
        <dbReference type="ChEBI" id="CHEBI:29973"/>
        <dbReference type="ChEBI" id="CHEBI:82795"/>
        <dbReference type="EC" id="3.1.1.61"/>
    </reaction>
</comment>
<dbReference type="EC" id="3.1.1.61" evidence="4"/>
<dbReference type="CDD" id="cd17541">
    <property type="entry name" value="REC_CheB-like"/>
    <property type="match status" value="1"/>
</dbReference>
<dbReference type="SUPFAM" id="SSF52738">
    <property type="entry name" value="Methylesterase CheB, C-terminal domain"/>
    <property type="match status" value="1"/>
</dbReference>
<dbReference type="PIRSF" id="PIRSF000876">
    <property type="entry name" value="RR_chemtxs_CheB"/>
    <property type="match status" value="1"/>
</dbReference>
<feature type="domain" description="Response regulatory" evidence="8">
    <location>
        <begin position="7"/>
        <end position="125"/>
    </location>
</feature>
<feature type="active site" evidence="6">
    <location>
        <position position="166"/>
    </location>
</feature>
<proteinExistence type="predicted"/>
<dbReference type="InterPro" id="IPR008248">
    <property type="entry name" value="CheB-like"/>
</dbReference>
<dbReference type="SUPFAM" id="SSF52172">
    <property type="entry name" value="CheY-like"/>
    <property type="match status" value="1"/>
</dbReference>
<dbReference type="Gene3D" id="3.40.50.2300">
    <property type="match status" value="1"/>
</dbReference>
<keyword evidence="7" id="KW-0597">Phosphoprotein</keyword>
<dbReference type="GO" id="GO:0005737">
    <property type="term" value="C:cytoplasm"/>
    <property type="evidence" value="ECO:0007669"/>
    <property type="project" value="InterPro"/>
</dbReference>
<dbReference type="PROSITE" id="PS50110">
    <property type="entry name" value="RESPONSE_REGULATORY"/>
    <property type="match status" value="1"/>
</dbReference>
<dbReference type="CDD" id="cd16432">
    <property type="entry name" value="CheB_Rec"/>
    <property type="match status" value="1"/>
</dbReference>
<keyword evidence="1" id="KW-0963">Cytoplasm</keyword>
<dbReference type="GO" id="GO:0008984">
    <property type="term" value="F:protein-glutamate methylesterase activity"/>
    <property type="evidence" value="ECO:0007669"/>
    <property type="project" value="UniProtKB-EC"/>
</dbReference>
<evidence type="ECO:0000313" key="10">
    <source>
        <dbReference type="EMBL" id="RVT99238.1"/>
    </source>
</evidence>
<keyword evidence="3 6" id="KW-0378">Hydrolase</keyword>
<dbReference type="RefSeq" id="WP_127786048.1">
    <property type="nucleotide sequence ID" value="NZ_SACL01000001.1"/>
</dbReference>
<dbReference type="Pfam" id="PF00072">
    <property type="entry name" value="Response_reg"/>
    <property type="match status" value="1"/>
</dbReference>
<keyword evidence="2 6" id="KW-0145">Chemotaxis</keyword>
<feature type="active site" evidence="6">
    <location>
        <position position="285"/>
    </location>
</feature>
<reference evidence="10 11" key="1">
    <citation type="submission" date="2019-01" db="EMBL/GenBank/DDBJ databases">
        <authorList>
            <person name="Chen W.-M."/>
        </authorList>
    </citation>
    <scope>NUCLEOTIDE SEQUENCE [LARGE SCALE GENOMIC DNA]</scope>
    <source>
        <strain evidence="10 11">CCP-6</strain>
    </source>
</reference>
<name>A0A437MNL7_9PROT</name>
<feature type="domain" description="CheB-type methylesterase" evidence="9">
    <location>
        <begin position="154"/>
        <end position="314"/>
    </location>
</feature>
<dbReference type="EMBL" id="SACL01000001">
    <property type="protein sequence ID" value="RVT99238.1"/>
    <property type="molecule type" value="Genomic_DNA"/>
</dbReference>
<dbReference type="OrthoDB" id="9793421at2"/>
<dbReference type="Gene3D" id="3.40.50.180">
    <property type="entry name" value="Methylesterase CheB, C-terminal domain"/>
    <property type="match status" value="1"/>
</dbReference>
<organism evidence="10 11">
    <name type="scientific">Rhodovarius crocodyli</name>
    <dbReference type="NCBI Taxonomy" id="1979269"/>
    <lineage>
        <taxon>Bacteria</taxon>
        <taxon>Pseudomonadati</taxon>
        <taxon>Pseudomonadota</taxon>
        <taxon>Alphaproteobacteria</taxon>
        <taxon>Acetobacterales</taxon>
        <taxon>Roseomonadaceae</taxon>
        <taxon>Rhodovarius</taxon>
    </lineage>
</organism>
<gene>
    <name evidence="10" type="ORF">EOD42_03825</name>
</gene>
<evidence type="ECO:0000256" key="2">
    <source>
        <dbReference type="ARBA" id="ARBA00022500"/>
    </source>
</evidence>
<dbReference type="SMART" id="SM00448">
    <property type="entry name" value="REC"/>
    <property type="match status" value="1"/>
</dbReference>
<dbReference type="GO" id="GO:0006935">
    <property type="term" value="P:chemotaxis"/>
    <property type="evidence" value="ECO:0007669"/>
    <property type="project" value="UniProtKB-UniRule"/>
</dbReference>
<dbReference type="InterPro" id="IPR035909">
    <property type="entry name" value="CheB_C"/>
</dbReference>
<dbReference type="InterPro" id="IPR011006">
    <property type="entry name" value="CheY-like_superfamily"/>
</dbReference>
<evidence type="ECO:0000256" key="5">
    <source>
        <dbReference type="ARBA" id="ARBA00048267"/>
    </source>
</evidence>
<keyword evidence="11" id="KW-1185">Reference proteome</keyword>
<sequence>MSTAPIRVMVVDDSAFMRLALRRIIEADGDLRVVGEAPDGAAALEQMTRLQPDVIAMDIEMPGLDGLEATRRIMAAPSPPAVVMVSHHTSEGSAMALAAMRAGATDWVSKETGLGGLDLGHLDRELRGRLRHWGAAHQARRAAAPPVPGAEPPPRGAAEIVVVGASTGGPDALGELLSAMGRPPLPVVVAQHMPAGMAPDLARALSRQSGIAVSVAADGLRLAEGQVVLIPGGEDGALVRRSDGFWLRLSARSSAAHPSVDVLFASAAIAARGGIAVVLTGMGQDGAQGAAGLARRGFALLAQSAASCVVPGMPGALLAVAPDAETGTPTELGRRINTLAAVPAPGP</sequence>
<protein>
    <recommendedName>
        <fullName evidence="4">protein-glutamate methylesterase</fullName>
        <ecNumber evidence="4">3.1.1.61</ecNumber>
    </recommendedName>
</protein>
<evidence type="ECO:0000256" key="4">
    <source>
        <dbReference type="ARBA" id="ARBA00039140"/>
    </source>
</evidence>
<feature type="active site" evidence="6">
    <location>
        <position position="192"/>
    </location>
</feature>
<evidence type="ECO:0000259" key="9">
    <source>
        <dbReference type="PROSITE" id="PS50122"/>
    </source>
</evidence>
<dbReference type="Pfam" id="PF01339">
    <property type="entry name" value="CheB_methylest"/>
    <property type="match status" value="1"/>
</dbReference>
<dbReference type="PANTHER" id="PTHR42872:SF6">
    <property type="entry name" value="PROTEIN-GLUTAMATE METHYLESTERASE_PROTEIN-GLUTAMINE GLUTAMINASE"/>
    <property type="match status" value="1"/>
</dbReference>
<dbReference type="Proteomes" id="UP000282957">
    <property type="component" value="Unassembled WGS sequence"/>
</dbReference>
<evidence type="ECO:0000256" key="6">
    <source>
        <dbReference type="PROSITE-ProRule" id="PRU00050"/>
    </source>
</evidence>
<dbReference type="InterPro" id="IPR001789">
    <property type="entry name" value="Sig_transdc_resp-reg_receiver"/>
</dbReference>
<accession>A0A437MNL7</accession>
<dbReference type="AlphaFoldDB" id="A0A437MNL7"/>
<evidence type="ECO:0000256" key="7">
    <source>
        <dbReference type="PROSITE-ProRule" id="PRU00169"/>
    </source>
</evidence>
<evidence type="ECO:0000256" key="3">
    <source>
        <dbReference type="ARBA" id="ARBA00022801"/>
    </source>
</evidence>
<evidence type="ECO:0000313" key="11">
    <source>
        <dbReference type="Proteomes" id="UP000282957"/>
    </source>
</evidence>
<dbReference type="InterPro" id="IPR000673">
    <property type="entry name" value="Sig_transdc_resp-reg_Me-estase"/>
</dbReference>
<dbReference type="GO" id="GO:0000156">
    <property type="term" value="F:phosphorelay response regulator activity"/>
    <property type="evidence" value="ECO:0007669"/>
    <property type="project" value="InterPro"/>
</dbReference>
<dbReference type="PROSITE" id="PS50122">
    <property type="entry name" value="CHEB"/>
    <property type="match status" value="1"/>
</dbReference>
<evidence type="ECO:0000259" key="8">
    <source>
        <dbReference type="PROSITE" id="PS50110"/>
    </source>
</evidence>
<evidence type="ECO:0000256" key="1">
    <source>
        <dbReference type="ARBA" id="ARBA00022490"/>
    </source>
</evidence>